<keyword evidence="17" id="KW-1185">Reference proteome</keyword>
<dbReference type="HAMAP" id="MF_01855">
    <property type="entry name" value="FBPase_class1"/>
    <property type="match status" value="1"/>
</dbReference>
<dbReference type="GO" id="GO:0030388">
    <property type="term" value="P:fructose 1,6-bisphosphate metabolic process"/>
    <property type="evidence" value="ECO:0007669"/>
    <property type="project" value="TreeGrafter"/>
</dbReference>
<feature type="binding site" evidence="12">
    <location>
        <position position="119"/>
    </location>
    <ligand>
        <name>Mg(2+)</name>
        <dbReference type="ChEBI" id="CHEBI:18420"/>
        <label>2</label>
    </ligand>
</feature>
<evidence type="ECO:0000256" key="10">
    <source>
        <dbReference type="ARBA" id="ARBA00072069"/>
    </source>
</evidence>
<evidence type="ECO:0000256" key="9">
    <source>
        <dbReference type="ARBA" id="ARBA00024331"/>
    </source>
</evidence>
<organism evidence="16 17">
    <name type="scientific">Aeoliella straminimaris</name>
    <dbReference type="NCBI Taxonomy" id="2954799"/>
    <lineage>
        <taxon>Bacteria</taxon>
        <taxon>Pseudomonadati</taxon>
        <taxon>Planctomycetota</taxon>
        <taxon>Planctomycetia</taxon>
        <taxon>Pirellulales</taxon>
        <taxon>Lacipirellulaceae</taxon>
        <taxon>Aeoliella</taxon>
    </lineage>
</organism>
<evidence type="ECO:0000256" key="11">
    <source>
        <dbReference type="ARBA" id="ARBA00081210"/>
    </source>
</evidence>
<comment type="cofactor">
    <cofactor evidence="12">
        <name>Mg(2+)</name>
        <dbReference type="ChEBI" id="CHEBI:18420"/>
    </cofactor>
    <text evidence="12">Binds 2 magnesium ions per subunit.</text>
</comment>
<dbReference type="Proteomes" id="UP001155241">
    <property type="component" value="Unassembled WGS sequence"/>
</dbReference>
<feature type="binding site" evidence="12">
    <location>
        <position position="122"/>
    </location>
    <ligand>
        <name>Mg(2+)</name>
        <dbReference type="ChEBI" id="CHEBI:18420"/>
        <label>2</label>
    </ligand>
</feature>
<evidence type="ECO:0000256" key="8">
    <source>
        <dbReference type="ARBA" id="ARBA00023277"/>
    </source>
</evidence>
<feature type="binding site" evidence="12">
    <location>
        <position position="243"/>
    </location>
    <ligand>
        <name>substrate</name>
    </ligand>
</feature>
<dbReference type="Pfam" id="PF00316">
    <property type="entry name" value="FBPase"/>
    <property type="match status" value="1"/>
</dbReference>
<dbReference type="PANTHER" id="PTHR11556:SF35">
    <property type="entry name" value="SEDOHEPTULOSE-1,7-BISPHOSPHATASE, CHLOROPLASTIC"/>
    <property type="match status" value="1"/>
</dbReference>
<comment type="subcellular location">
    <subcellularLocation>
        <location evidence="12">Cytoplasm</location>
    </subcellularLocation>
</comment>
<name>A0A9X2FBF4_9BACT</name>
<dbReference type="Pfam" id="PF18913">
    <property type="entry name" value="FBPase_C"/>
    <property type="match status" value="1"/>
</dbReference>
<evidence type="ECO:0000256" key="13">
    <source>
        <dbReference type="RuleBase" id="RU000508"/>
    </source>
</evidence>
<gene>
    <name evidence="12 16" type="primary">fbp</name>
    <name evidence="16" type="ORF">NG895_14675</name>
</gene>
<dbReference type="InterPro" id="IPR044015">
    <property type="entry name" value="FBPase_C_dom"/>
</dbReference>
<keyword evidence="5 12" id="KW-0479">Metal-binding</keyword>
<dbReference type="GO" id="GO:0000287">
    <property type="term" value="F:magnesium ion binding"/>
    <property type="evidence" value="ECO:0007669"/>
    <property type="project" value="UniProtKB-UniRule"/>
</dbReference>
<dbReference type="NCBIfam" id="NF006778">
    <property type="entry name" value="PRK09293.1-1"/>
    <property type="match status" value="1"/>
</dbReference>
<dbReference type="InterPro" id="IPR033391">
    <property type="entry name" value="FBPase_N"/>
</dbReference>
<keyword evidence="8 12" id="KW-0119">Carbohydrate metabolism</keyword>
<evidence type="ECO:0000256" key="2">
    <source>
        <dbReference type="ARBA" id="ARBA00010941"/>
    </source>
</evidence>
<comment type="similarity">
    <text evidence="2 12 13">Belongs to the FBPase class 1 family.</text>
</comment>
<dbReference type="GO" id="GO:0042132">
    <property type="term" value="F:fructose 1,6-bisphosphate 1-phosphatase activity"/>
    <property type="evidence" value="ECO:0007669"/>
    <property type="project" value="UniProtKB-UniRule"/>
</dbReference>
<comment type="caution">
    <text evidence="16">The sequence shown here is derived from an EMBL/GenBank/DDBJ whole genome shotgun (WGS) entry which is preliminary data.</text>
</comment>
<feature type="binding site" evidence="12">
    <location>
        <begin position="122"/>
        <end position="125"/>
    </location>
    <ligand>
        <name>substrate</name>
    </ligand>
</feature>
<comment type="caution">
    <text evidence="12">Lacks conserved residue(s) required for the propagation of feature annotation.</text>
</comment>
<dbReference type="EMBL" id="JAMXLR010000051">
    <property type="protein sequence ID" value="MCO6045153.1"/>
    <property type="molecule type" value="Genomic_DNA"/>
</dbReference>
<dbReference type="FunFam" id="3.30.540.10:FF:000002">
    <property type="entry name" value="Fructose-1,6-bisphosphatase class 1"/>
    <property type="match status" value="1"/>
</dbReference>
<reference evidence="16" key="1">
    <citation type="submission" date="2022-06" db="EMBL/GenBank/DDBJ databases">
        <title>Aeoliella straminimaris, a novel planctomycete from sediments.</title>
        <authorList>
            <person name="Vitorino I.R."/>
            <person name="Lage O.M."/>
        </authorList>
    </citation>
    <scope>NUCLEOTIDE SEQUENCE</scope>
    <source>
        <strain evidence="16">ICT_H6.2</strain>
    </source>
</reference>
<comment type="subunit">
    <text evidence="12">Homotetramer.</text>
</comment>
<evidence type="ECO:0000313" key="16">
    <source>
        <dbReference type="EMBL" id="MCO6045153.1"/>
    </source>
</evidence>
<dbReference type="GO" id="GO:0006094">
    <property type="term" value="P:gluconeogenesis"/>
    <property type="evidence" value="ECO:0007669"/>
    <property type="project" value="UniProtKB-UniRule"/>
</dbReference>
<feature type="binding site" evidence="12">
    <location>
        <position position="97"/>
    </location>
    <ligand>
        <name>Mg(2+)</name>
        <dbReference type="ChEBI" id="CHEBI:18420"/>
        <label>1</label>
    </ligand>
</feature>
<feature type="binding site" evidence="12">
    <location>
        <position position="279"/>
    </location>
    <ligand>
        <name>Mg(2+)</name>
        <dbReference type="ChEBI" id="CHEBI:18420"/>
        <label>2</label>
    </ligand>
</feature>
<evidence type="ECO:0000256" key="12">
    <source>
        <dbReference type="HAMAP-Rule" id="MF_01855"/>
    </source>
</evidence>
<feature type="binding site" evidence="12">
    <location>
        <position position="273"/>
    </location>
    <ligand>
        <name>substrate</name>
    </ligand>
</feature>
<dbReference type="PIRSF" id="PIRSF500210">
    <property type="entry name" value="FBPtase"/>
    <property type="match status" value="1"/>
</dbReference>
<dbReference type="RefSeq" id="WP_252853263.1">
    <property type="nucleotide sequence ID" value="NZ_JAMXLR010000051.1"/>
</dbReference>
<feature type="domain" description="Fructose-1-6-bisphosphatase class I N-terminal" evidence="14">
    <location>
        <begin position="11"/>
        <end position="199"/>
    </location>
</feature>
<keyword evidence="7 12" id="KW-0460">Magnesium</keyword>
<comment type="catalytic activity">
    <reaction evidence="1 12">
        <text>beta-D-fructose 1,6-bisphosphate + H2O = beta-D-fructose 6-phosphate + phosphate</text>
        <dbReference type="Rhea" id="RHEA:11064"/>
        <dbReference type="ChEBI" id="CHEBI:15377"/>
        <dbReference type="ChEBI" id="CHEBI:32966"/>
        <dbReference type="ChEBI" id="CHEBI:43474"/>
        <dbReference type="ChEBI" id="CHEBI:57634"/>
        <dbReference type="EC" id="3.1.3.11"/>
    </reaction>
</comment>
<dbReference type="AlphaFoldDB" id="A0A9X2FBF4"/>
<keyword evidence="6 12" id="KW-0378">Hydrolase</keyword>
<dbReference type="InterPro" id="IPR028343">
    <property type="entry name" value="FBPtase"/>
</dbReference>
<dbReference type="EC" id="3.1.3.11" evidence="3 12"/>
<evidence type="ECO:0000256" key="3">
    <source>
        <dbReference type="ARBA" id="ARBA00013093"/>
    </source>
</evidence>
<dbReference type="GO" id="GO:0006002">
    <property type="term" value="P:fructose 6-phosphate metabolic process"/>
    <property type="evidence" value="ECO:0007669"/>
    <property type="project" value="TreeGrafter"/>
</dbReference>
<feature type="binding site" evidence="12">
    <location>
        <position position="213"/>
    </location>
    <ligand>
        <name>substrate</name>
    </ligand>
</feature>
<dbReference type="PANTHER" id="PTHR11556">
    <property type="entry name" value="FRUCTOSE-1,6-BISPHOSPHATASE-RELATED"/>
    <property type="match status" value="1"/>
</dbReference>
<dbReference type="Gene3D" id="3.40.190.80">
    <property type="match status" value="1"/>
</dbReference>
<evidence type="ECO:0000256" key="1">
    <source>
        <dbReference type="ARBA" id="ARBA00001273"/>
    </source>
</evidence>
<evidence type="ECO:0000256" key="4">
    <source>
        <dbReference type="ARBA" id="ARBA00022490"/>
    </source>
</evidence>
<sequence>MPIKRDGEYVTFGQHLQEQQQRFPSASGQFSWLMSGITLATKMIASYVRRAGLIDVWGDEGSVNVQGEDVKKLDIIANEALKRTLGYRGNVGIIASEEDNDPRVLQDVDPEDSYIIMFDPLDGSSNIDVNVSVGTIFTIFRNPPEVIGVEKSVLQKGVEQVAGGYVLYGSSTVLVYTCGNGVHQFTLDPQFGAYLLTRENIKMPEYSRTYSVNEAYLHRFPESYQKYLEWSKDPEGGGFSSRYVGSLVADFHRILIKGGIFLYPPTEAHPGGKLRLMYECNPLAFIAEQAGGMAICGEGQRIVEIQPKAIHDRTSLVIGSRKNVEEMATFLK</sequence>
<dbReference type="GO" id="GO:0006000">
    <property type="term" value="P:fructose metabolic process"/>
    <property type="evidence" value="ECO:0007669"/>
    <property type="project" value="TreeGrafter"/>
</dbReference>
<dbReference type="GO" id="GO:0005829">
    <property type="term" value="C:cytosol"/>
    <property type="evidence" value="ECO:0007669"/>
    <property type="project" value="TreeGrafter"/>
</dbReference>
<evidence type="ECO:0000259" key="15">
    <source>
        <dbReference type="Pfam" id="PF18913"/>
    </source>
</evidence>
<dbReference type="SUPFAM" id="SSF56655">
    <property type="entry name" value="Carbohydrate phosphatase"/>
    <property type="match status" value="1"/>
</dbReference>
<evidence type="ECO:0000256" key="6">
    <source>
        <dbReference type="ARBA" id="ARBA00022801"/>
    </source>
</evidence>
<evidence type="ECO:0000256" key="7">
    <source>
        <dbReference type="ARBA" id="ARBA00022842"/>
    </source>
</evidence>
<dbReference type="GO" id="GO:0005986">
    <property type="term" value="P:sucrose biosynthetic process"/>
    <property type="evidence" value="ECO:0007669"/>
    <property type="project" value="TreeGrafter"/>
</dbReference>
<comment type="pathway">
    <text evidence="9">Carbohydrate biosynthesis.</text>
</comment>
<dbReference type="Gene3D" id="3.30.540.10">
    <property type="entry name" value="Fructose-1,6-Bisphosphatase, subunit A, domain 1"/>
    <property type="match status" value="1"/>
</dbReference>
<feature type="domain" description="Fructose-1-6-bisphosphatase class 1 C-terminal" evidence="15">
    <location>
        <begin position="203"/>
        <end position="331"/>
    </location>
</feature>
<dbReference type="InterPro" id="IPR000146">
    <property type="entry name" value="FBPase_class-1"/>
</dbReference>
<protein>
    <recommendedName>
        <fullName evidence="10 12">Fructose-1,6-bisphosphatase class 1</fullName>
        <shortName evidence="12">FBPase class 1</shortName>
        <ecNumber evidence="3 12">3.1.3.11</ecNumber>
    </recommendedName>
    <alternativeName>
        <fullName evidence="11 12">D-fructose-1,6-bisphosphate 1-phosphohydrolase class 1</fullName>
    </alternativeName>
</protein>
<dbReference type="CDD" id="cd00354">
    <property type="entry name" value="FBPase"/>
    <property type="match status" value="1"/>
</dbReference>
<dbReference type="PRINTS" id="PR00115">
    <property type="entry name" value="F16BPHPHTASE"/>
</dbReference>
<proteinExistence type="inferred from homology"/>
<feature type="binding site" evidence="12">
    <location>
        <position position="119"/>
    </location>
    <ligand>
        <name>Mg(2+)</name>
        <dbReference type="ChEBI" id="CHEBI:18420"/>
        <label>1</label>
    </ligand>
</feature>
<accession>A0A9X2FBF4</accession>
<evidence type="ECO:0000259" key="14">
    <source>
        <dbReference type="Pfam" id="PF00316"/>
    </source>
</evidence>
<dbReference type="PIRSF" id="PIRSF000904">
    <property type="entry name" value="FBPtase_SBPase"/>
    <property type="match status" value="1"/>
</dbReference>
<keyword evidence="4 12" id="KW-0963">Cytoplasm</keyword>
<evidence type="ECO:0000313" key="17">
    <source>
        <dbReference type="Proteomes" id="UP001155241"/>
    </source>
</evidence>
<feature type="binding site" evidence="12">
    <location>
        <position position="121"/>
    </location>
    <ligand>
        <name>Mg(2+)</name>
        <dbReference type="ChEBI" id="CHEBI:18420"/>
        <label>1</label>
    </ligand>
</feature>
<evidence type="ECO:0000256" key="5">
    <source>
        <dbReference type="ARBA" id="ARBA00022723"/>
    </source>
</evidence>